<dbReference type="STRING" id="329046.A0A1Y2CMA1"/>
<protein>
    <recommendedName>
        <fullName evidence="14">P-loop containing nucleoside triphosphate hydrolase protein</fullName>
    </recommendedName>
</protein>
<keyword evidence="5" id="KW-0547">Nucleotide-binding</keyword>
<proteinExistence type="predicted"/>
<evidence type="ECO:0000256" key="9">
    <source>
        <dbReference type="SAM" id="Phobius"/>
    </source>
</evidence>
<name>A0A1Y2CMA1_9FUNG</name>
<keyword evidence="8 9" id="KW-0472">Membrane</keyword>
<evidence type="ECO:0008006" key="14">
    <source>
        <dbReference type="Google" id="ProtNLM"/>
    </source>
</evidence>
<evidence type="ECO:0000256" key="6">
    <source>
        <dbReference type="ARBA" id="ARBA00022840"/>
    </source>
</evidence>
<feature type="domain" description="ABC transmembrane type-1" evidence="11">
    <location>
        <begin position="107"/>
        <end position="388"/>
    </location>
</feature>
<dbReference type="GO" id="GO:0012505">
    <property type="term" value="C:endomembrane system"/>
    <property type="evidence" value="ECO:0007669"/>
    <property type="project" value="UniProtKB-SubCell"/>
</dbReference>
<dbReference type="AlphaFoldDB" id="A0A1Y2CMA1"/>
<feature type="transmembrane region" description="Helical" evidence="9">
    <location>
        <begin position="266"/>
        <end position="286"/>
    </location>
</feature>
<dbReference type="Gene3D" id="1.20.1560.10">
    <property type="entry name" value="ABC transporter type 1, transmembrane domain"/>
    <property type="match status" value="2"/>
</dbReference>
<dbReference type="GO" id="GO:0016887">
    <property type="term" value="F:ATP hydrolysis activity"/>
    <property type="evidence" value="ECO:0007669"/>
    <property type="project" value="InterPro"/>
</dbReference>
<evidence type="ECO:0000256" key="7">
    <source>
        <dbReference type="ARBA" id="ARBA00022989"/>
    </source>
</evidence>
<comment type="subcellular location">
    <subcellularLocation>
        <location evidence="1">Endomembrane system</location>
        <topology evidence="1">Multi-pass membrane protein</topology>
    </subcellularLocation>
</comment>
<reference evidence="12 13" key="1">
    <citation type="submission" date="2016-07" db="EMBL/GenBank/DDBJ databases">
        <title>Pervasive Adenine N6-methylation of Active Genes in Fungi.</title>
        <authorList>
            <consortium name="DOE Joint Genome Institute"/>
            <person name="Mondo S.J."/>
            <person name="Dannebaum R.O."/>
            <person name="Kuo R.C."/>
            <person name="Labutti K."/>
            <person name="Haridas S."/>
            <person name="Kuo A."/>
            <person name="Salamov A."/>
            <person name="Ahrendt S.R."/>
            <person name="Lipzen A."/>
            <person name="Sullivan W."/>
            <person name="Andreopoulos W.B."/>
            <person name="Clum A."/>
            <person name="Lindquist E."/>
            <person name="Daum C."/>
            <person name="Ramamoorthy G.K."/>
            <person name="Gryganskyi A."/>
            <person name="Culley D."/>
            <person name="Magnuson J.K."/>
            <person name="James T.Y."/>
            <person name="O'Malley M.A."/>
            <person name="Stajich J.E."/>
            <person name="Spatafora J.W."/>
            <person name="Visel A."/>
            <person name="Grigoriev I.V."/>
        </authorList>
    </citation>
    <scope>NUCLEOTIDE SEQUENCE [LARGE SCALE GENOMIC DNA]</scope>
    <source>
        <strain evidence="12 13">JEL800</strain>
    </source>
</reference>
<dbReference type="InterPro" id="IPR003439">
    <property type="entry name" value="ABC_transporter-like_ATP-bd"/>
</dbReference>
<feature type="transmembrane region" description="Helical" evidence="9">
    <location>
        <begin position="361"/>
        <end position="386"/>
    </location>
</feature>
<feature type="transmembrane region" description="Helical" evidence="9">
    <location>
        <begin position="101"/>
        <end position="126"/>
    </location>
</feature>
<keyword evidence="2" id="KW-0813">Transport</keyword>
<dbReference type="SUPFAM" id="SSF52540">
    <property type="entry name" value="P-loop containing nucleoside triphosphate hydrolases"/>
    <property type="match status" value="2"/>
</dbReference>
<dbReference type="InterPro" id="IPR050173">
    <property type="entry name" value="ABC_transporter_C-like"/>
</dbReference>
<keyword evidence="3 9" id="KW-0812">Transmembrane</keyword>
<keyword evidence="6" id="KW-0067">ATP-binding</keyword>
<dbReference type="InterPro" id="IPR036640">
    <property type="entry name" value="ABC1_TM_sf"/>
</dbReference>
<dbReference type="InterPro" id="IPR027417">
    <property type="entry name" value="P-loop_NTPase"/>
</dbReference>
<feature type="transmembrane region" description="Helical" evidence="9">
    <location>
        <begin position="607"/>
        <end position="628"/>
    </location>
</feature>
<evidence type="ECO:0000256" key="8">
    <source>
        <dbReference type="ARBA" id="ARBA00023136"/>
    </source>
</evidence>
<feature type="transmembrane region" description="Helical" evidence="9">
    <location>
        <begin position="522"/>
        <end position="543"/>
    </location>
</feature>
<evidence type="ECO:0000256" key="1">
    <source>
        <dbReference type="ARBA" id="ARBA00004127"/>
    </source>
</evidence>
<keyword evidence="13" id="KW-1185">Reference proteome</keyword>
<dbReference type="GO" id="GO:0005524">
    <property type="term" value="F:ATP binding"/>
    <property type="evidence" value="ECO:0007669"/>
    <property type="project" value="UniProtKB-KW"/>
</dbReference>
<keyword evidence="7 9" id="KW-1133">Transmembrane helix</keyword>
<evidence type="ECO:0000313" key="13">
    <source>
        <dbReference type="Proteomes" id="UP000193642"/>
    </source>
</evidence>
<dbReference type="PROSITE" id="PS50929">
    <property type="entry name" value="ABC_TM1F"/>
    <property type="match status" value="2"/>
</dbReference>
<evidence type="ECO:0000256" key="3">
    <source>
        <dbReference type="ARBA" id="ARBA00022692"/>
    </source>
</evidence>
<evidence type="ECO:0000259" key="11">
    <source>
        <dbReference type="PROSITE" id="PS50929"/>
    </source>
</evidence>
<dbReference type="Proteomes" id="UP000193642">
    <property type="component" value="Unassembled WGS sequence"/>
</dbReference>
<dbReference type="GO" id="GO:0140359">
    <property type="term" value="F:ABC-type transporter activity"/>
    <property type="evidence" value="ECO:0007669"/>
    <property type="project" value="InterPro"/>
</dbReference>
<organism evidence="12 13">
    <name type="scientific">Rhizoclosmatium globosum</name>
    <dbReference type="NCBI Taxonomy" id="329046"/>
    <lineage>
        <taxon>Eukaryota</taxon>
        <taxon>Fungi</taxon>
        <taxon>Fungi incertae sedis</taxon>
        <taxon>Chytridiomycota</taxon>
        <taxon>Chytridiomycota incertae sedis</taxon>
        <taxon>Chytridiomycetes</taxon>
        <taxon>Chytridiales</taxon>
        <taxon>Chytriomycetaceae</taxon>
        <taxon>Rhizoclosmatium</taxon>
    </lineage>
</organism>
<dbReference type="PROSITE" id="PS50893">
    <property type="entry name" value="ABC_TRANSPORTER_2"/>
    <property type="match status" value="1"/>
</dbReference>
<feature type="transmembrane region" description="Helical" evidence="9">
    <location>
        <begin position="160"/>
        <end position="179"/>
    </location>
</feature>
<keyword evidence="4" id="KW-0677">Repeat</keyword>
<dbReference type="PANTHER" id="PTHR24223:SF443">
    <property type="entry name" value="MULTIDRUG-RESISTANCE LIKE PROTEIN 1, ISOFORM I"/>
    <property type="match status" value="1"/>
</dbReference>
<evidence type="ECO:0000256" key="2">
    <source>
        <dbReference type="ARBA" id="ARBA00022448"/>
    </source>
</evidence>
<dbReference type="Pfam" id="PF00664">
    <property type="entry name" value="ABC_membrane"/>
    <property type="match status" value="1"/>
</dbReference>
<comment type="caution">
    <text evidence="12">The sequence shown here is derived from an EMBL/GenBank/DDBJ whole genome shotgun (WGS) entry which is preliminary data.</text>
</comment>
<dbReference type="GO" id="GO:0000329">
    <property type="term" value="C:fungal-type vacuole membrane"/>
    <property type="evidence" value="ECO:0007669"/>
    <property type="project" value="UniProtKB-ARBA"/>
</dbReference>
<evidence type="ECO:0000259" key="10">
    <source>
        <dbReference type="PROSITE" id="PS50893"/>
    </source>
</evidence>
<dbReference type="SUPFAM" id="SSF90123">
    <property type="entry name" value="ABC transporter transmembrane region"/>
    <property type="match status" value="2"/>
</dbReference>
<dbReference type="PANTHER" id="PTHR24223">
    <property type="entry name" value="ATP-BINDING CASSETTE SUB-FAMILY C"/>
    <property type="match status" value="1"/>
</dbReference>
<evidence type="ECO:0000313" key="12">
    <source>
        <dbReference type="EMBL" id="ORY48056.1"/>
    </source>
</evidence>
<feature type="domain" description="ABC transporter" evidence="10">
    <location>
        <begin position="227"/>
        <end position="491"/>
    </location>
</feature>
<feature type="transmembrane region" description="Helical" evidence="9">
    <location>
        <begin position="634"/>
        <end position="654"/>
    </location>
</feature>
<evidence type="ECO:0000256" key="5">
    <source>
        <dbReference type="ARBA" id="ARBA00022741"/>
    </source>
</evidence>
<feature type="transmembrane region" description="Helical" evidence="9">
    <location>
        <begin position="327"/>
        <end position="349"/>
    </location>
</feature>
<feature type="transmembrane region" description="Helical" evidence="9">
    <location>
        <begin position="242"/>
        <end position="260"/>
    </location>
</feature>
<evidence type="ECO:0000256" key="4">
    <source>
        <dbReference type="ARBA" id="ARBA00022737"/>
    </source>
</evidence>
<accession>A0A1Y2CMA1</accession>
<dbReference type="InterPro" id="IPR011527">
    <property type="entry name" value="ABC1_TM_dom"/>
</dbReference>
<gene>
    <name evidence="12" type="ORF">BCR33DRAFT_782465</name>
</gene>
<feature type="domain" description="ABC transmembrane type-1" evidence="11">
    <location>
        <begin position="565"/>
        <end position="732"/>
    </location>
</feature>
<dbReference type="EMBL" id="MCGO01000012">
    <property type="protein sequence ID" value="ORY48056.1"/>
    <property type="molecule type" value="Genomic_DNA"/>
</dbReference>
<sequence length="983" mass="109672">MPEDSQDSDDSQYLAAMSPHKTDSTSNLRPIKLTPWSFLTVSWMDALVIFGAKKDLVGADLPSLPLSDTVDGCLSSFDQYKAKHPHQSLDRVVYAHILLQYAGTMCVAGILMLLSLSAGLGVPLILQQILDLVAFKDVVPESMWSVTPLPDTNGFPLFTLSNWTLAGILIALKIASTVFGRLHDTIVKRVAFQLRTFLYLCCDESVDCVATEVREFSKGQILNLINVDTENIVIFVTKMHELWGTLFEIVVAVCLIWRMIGFPLVAGIGVLASCLVVLTVAFIPFYGSIQLMRIRLLKCQVLVETAFKNITTIRNKQLSLLNMFTKLIIFGSLIAHILSAMMPLASFSLYAARGNIMSSTIIFPALALFQMLAAPMINFIAVLAYFSTASFLGNRRSEARIALARAIYSDADIILLDDPLAPLDARVSHSVLQETILTALKNKTVVMTTHNHKILEHADSILFINNSGQVSQHTYSEFSKSDDHHEDSEVSDIVVAEDMEVGKVKLTTYAGYVKASGGWGHFIVMAAFIGLYQATVVLMNQWLTWWCKGTLDLGTTARIMWYISVKNLHENALISVLAAPMSWWEGQLIGRLMNRFTKDIQTVENQMILLLMNLSGSVGWLVSVWVILAINTPVLLAFFIPLGVLYLGVLWYFPRTFRQLKRLEATQRSPLYSHISEMFAGVSTIVSSGGEAYWVTKMKSLLEESNQPLFFKFGAEVWILLRLELISALLVLWFVSSDSWNIPMFTKEDALTLESDPSDDEWPKTGTIVFRDVSAFYHSSPNVPALKNISLMIEPGSRLNTLRAAFEVVPQDTTLLSGTIRTWLDPLSTHTDAELWDSVSQAGLHPFLTSLNGLDTLIEENGIHFLSGSIVLLDEATSSVDPETENLLRRLMKEKLRGTTFLTVLHRLQESVLDDYDKVLVLDQGLAVEFESPRLFELRHKIFNAYGQLRALCANTSIAPLILMAWMQDGNTPKPRKRTEVCS</sequence>
<dbReference type="OrthoDB" id="2116601at2759"/>
<dbReference type="Gene3D" id="3.40.50.300">
    <property type="entry name" value="P-loop containing nucleotide triphosphate hydrolases"/>
    <property type="match status" value="2"/>
</dbReference>